<dbReference type="Proteomes" id="UP000735302">
    <property type="component" value="Unassembled WGS sequence"/>
</dbReference>
<dbReference type="EMBL" id="BLXT01000624">
    <property type="protein sequence ID" value="GFN79021.1"/>
    <property type="molecule type" value="Genomic_DNA"/>
</dbReference>
<dbReference type="Gene3D" id="4.10.60.10">
    <property type="entry name" value="Zinc finger, CCHC-type"/>
    <property type="match status" value="1"/>
</dbReference>
<proteinExistence type="predicted"/>
<comment type="caution">
    <text evidence="4">The sequence shown here is derived from an EMBL/GenBank/DDBJ whole genome shotgun (WGS) entry which is preliminary data.</text>
</comment>
<evidence type="ECO:0000256" key="1">
    <source>
        <dbReference type="PROSITE-ProRule" id="PRU00047"/>
    </source>
</evidence>
<dbReference type="InterPro" id="IPR001878">
    <property type="entry name" value="Znf_CCHC"/>
</dbReference>
<gene>
    <name evidence="4" type="ORF">PoB_000552700</name>
</gene>
<dbReference type="GO" id="GO:0008270">
    <property type="term" value="F:zinc ion binding"/>
    <property type="evidence" value="ECO:0007669"/>
    <property type="project" value="UniProtKB-KW"/>
</dbReference>
<protein>
    <recommendedName>
        <fullName evidence="3">CCHC-type domain-containing protein</fullName>
    </recommendedName>
</protein>
<keyword evidence="2" id="KW-1133">Transmembrane helix</keyword>
<keyword evidence="1" id="KW-0479">Metal-binding</keyword>
<keyword evidence="2" id="KW-0472">Membrane</keyword>
<evidence type="ECO:0000256" key="2">
    <source>
        <dbReference type="SAM" id="Phobius"/>
    </source>
</evidence>
<dbReference type="GO" id="GO:0003676">
    <property type="term" value="F:nucleic acid binding"/>
    <property type="evidence" value="ECO:0007669"/>
    <property type="project" value="InterPro"/>
</dbReference>
<evidence type="ECO:0000259" key="3">
    <source>
        <dbReference type="PROSITE" id="PS50158"/>
    </source>
</evidence>
<accession>A0AAV3Y8B5</accession>
<feature type="transmembrane region" description="Helical" evidence="2">
    <location>
        <begin position="30"/>
        <end position="55"/>
    </location>
</feature>
<reference evidence="4 5" key="1">
    <citation type="journal article" date="2021" name="Elife">
        <title>Chloroplast acquisition without the gene transfer in kleptoplastic sea slugs, Plakobranchus ocellatus.</title>
        <authorList>
            <person name="Maeda T."/>
            <person name="Takahashi S."/>
            <person name="Yoshida T."/>
            <person name="Shimamura S."/>
            <person name="Takaki Y."/>
            <person name="Nagai Y."/>
            <person name="Toyoda A."/>
            <person name="Suzuki Y."/>
            <person name="Arimoto A."/>
            <person name="Ishii H."/>
            <person name="Satoh N."/>
            <person name="Nishiyama T."/>
            <person name="Hasebe M."/>
            <person name="Maruyama T."/>
            <person name="Minagawa J."/>
            <person name="Obokata J."/>
            <person name="Shigenobu S."/>
        </authorList>
    </citation>
    <scope>NUCLEOTIDE SEQUENCE [LARGE SCALE GENOMIC DNA]</scope>
</reference>
<dbReference type="AlphaFoldDB" id="A0AAV3Y8B5"/>
<keyword evidence="5" id="KW-1185">Reference proteome</keyword>
<feature type="transmembrane region" description="Helical" evidence="2">
    <location>
        <begin position="7"/>
        <end position="24"/>
    </location>
</feature>
<keyword evidence="2" id="KW-0812">Transmembrane</keyword>
<feature type="domain" description="CCHC-type" evidence="3">
    <location>
        <begin position="159"/>
        <end position="174"/>
    </location>
</feature>
<dbReference type="SMART" id="SM00343">
    <property type="entry name" value="ZnF_C2HC"/>
    <property type="match status" value="1"/>
</dbReference>
<dbReference type="SUPFAM" id="SSF57756">
    <property type="entry name" value="Retrovirus zinc finger-like domains"/>
    <property type="match status" value="1"/>
</dbReference>
<sequence length="396" mass="43988">MLLLLRSLLILLVLFLVLLFRLLLFRLLLILLLLILLLLFRSLLILLVLFLVLLFRLLLFRLLLILLLLFRSLLILLLLILLLRSCCWCSCCCSYLGHWSFHVSAFPADSSPLDTTTASPFSLIAGLIVLEIVVPYKLPSPSRYTPQTAPSGEIQGNSCYVCNGVAHLARQCPSRPVGSQRPVRSLPSNNTLDTISVCSYCFKPGYTRQNCFHLQNKASKASLTACVLYDAVPYYCYAAEFSFSTDGALSIESAKVFGRSYTLLRDSGRNTAAVKEVLVPTDCLTGRVARATTLCCQNRRFPTAILDFDCDYFSGPIEACVLRDSVAVVILRNIKGVRSRTVAPMVNVATRGQSKCATTEVLTGPQEILSKSLVETSMGLHYDPTTDIISTWKYFL</sequence>
<evidence type="ECO:0000313" key="4">
    <source>
        <dbReference type="EMBL" id="GFN79021.1"/>
    </source>
</evidence>
<evidence type="ECO:0000313" key="5">
    <source>
        <dbReference type="Proteomes" id="UP000735302"/>
    </source>
</evidence>
<feature type="transmembrane region" description="Helical" evidence="2">
    <location>
        <begin position="62"/>
        <end position="83"/>
    </location>
</feature>
<keyword evidence="1" id="KW-0862">Zinc</keyword>
<name>A0AAV3Y8B5_9GAST</name>
<keyword evidence="1" id="KW-0863">Zinc-finger</keyword>
<dbReference type="InterPro" id="IPR036875">
    <property type="entry name" value="Znf_CCHC_sf"/>
</dbReference>
<dbReference type="PROSITE" id="PS50158">
    <property type="entry name" value="ZF_CCHC"/>
    <property type="match status" value="1"/>
</dbReference>
<organism evidence="4 5">
    <name type="scientific">Plakobranchus ocellatus</name>
    <dbReference type="NCBI Taxonomy" id="259542"/>
    <lineage>
        <taxon>Eukaryota</taxon>
        <taxon>Metazoa</taxon>
        <taxon>Spiralia</taxon>
        <taxon>Lophotrochozoa</taxon>
        <taxon>Mollusca</taxon>
        <taxon>Gastropoda</taxon>
        <taxon>Heterobranchia</taxon>
        <taxon>Euthyneura</taxon>
        <taxon>Panpulmonata</taxon>
        <taxon>Sacoglossa</taxon>
        <taxon>Placobranchoidea</taxon>
        <taxon>Plakobranchidae</taxon>
        <taxon>Plakobranchus</taxon>
    </lineage>
</organism>